<keyword evidence="6" id="KW-0239">DNA-directed DNA polymerase</keyword>
<proteinExistence type="predicted"/>
<evidence type="ECO:0000313" key="11">
    <source>
        <dbReference type="Proteomes" id="UP000318307"/>
    </source>
</evidence>
<dbReference type="EMBL" id="VLLC01000014">
    <property type="protein sequence ID" value="TWI71227.1"/>
    <property type="molecule type" value="Genomic_DNA"/>
</dbReference>
<dbReference type="GO" id="GO:0008408">
    <property type="term" value="F:3'-5' exonuclease activity"/>
    <property type="evidence" value="ECO:0007669"/>
    <property type="project" value="InterPro"/>
</dbReference>
<protein>
    <recommendedName>
        <fullName evidence="2">DNA polymerase III subunit alpha</fullName>
        <ecNumber evidence="1">2.7.7.7</ecNumber>
    </recommendedName>
</protein>
<evidence type="ECO:0000313" key="10">
    <source>
        <dbReference type="EMBL" id="TWI71227.1"/>
    </source>
</evidence>
<dbReference type="NCBIfam" id="TIGR00594">
    <property type="entry name" value="polc"/>
    <property type="match status" value="1"/>
</dbReference>
<evidence type="ECO:0000256" key="2">
    <source>
        <dbReference type="ARBA" id="ARBA00019114"/>
    </source>
</evidence>
<evidence type="ECO:0000256" key="8">
    <source>
        <dbReference type="SAM" id="MobiDB-lite"/>
    </source>
</evidence>
<dbReference type="Pfam" id="PF07733">
    <property type="entry name" value="DNA_pol3_alpha"/>
    <property type="match status" value="1"/>
</dbReference>
<comment type="catalytic activity">
    <reaction evidence="7">
        <text>DNA(n) + a 2'-deoxyribonucleoside 5'-triphosphate = DNA(n+1) + diphosphate</text>
        <dbReference type="Rhea" id="RHEA:22508"/>
        <dbReference type="Rhea" id="RHEA-COMP:17339"/>
        <dbReference type="Rhea" id="RHEA-COMP:17340"/>
        <dbReference type="ChEBI" id="CHEBI:33019"/>
        <dbReference type="ChEBI" id="CHEBI:61560"/>
        <dbReference type="ChEBI" id="CHEBI:173112"/>
        <dbReference type="EC" id="2.7.7.7"/>
    </reaction>
</comment>
<dbReference type="InterPro" id="IPR029460">
    <property type="entry name" value="DNAPol_HHH"/>
</dbReference>
<dbReference type="InterPro" id="IPR040982">
    <property type="entry name" value="DNA_pol3_finger"/>
</dbReference>
<name>A0A562RQ28_9BACT</name>
<dbReference type="CDD" id="cd04485">
    <property type="entry name" value="DnaE_OBF"/>
    <property type="match status" value="1"/>
</dbReference>
<dbReference type="GO" id="GO:0003887">
    <property type="term" value="F:DNA-directed DNA polymerase activity"/>
    <property type="evidence" value="ECO:0007669"/>
    <property type="project" value="UniProtKB-KW"/>
</dbReference>
<accession>A0A562RQ28</accession>
<dbReference type="Pfam" id="PF14579">
    <property type="entry name" value="HHH_6"/>
    <property type="match status" value="1"/>
</dbReference>
<evidence type="ECO:0000256" key="5">
    <source>
        <dbReference type="ARBA" id="ARBA00022705"/>
    </source>
</evidence>
<keyword evidence="11" id="KW-1185">Reference proteome</keyword>
<evidence type="ECO:0000259" key="9">
    <source>
        <dbReference type="SMART" id="SM00481"/>
    </source>
</evidence>
<dbReference type="InterPro" id="IPR011708">
    <property type="entry name" value="DNA_pol3_alpha_NTPase_dom"/>
</dbReference>
<dbReference type="InterPro" id="IPR003141">
    <property type="entry name" value="Pol/His_phosphatase_N"/>
</dbReference>
<dbReference type="OrthoDB" id="9803237at2"/>
<keyword evidence="3" id="KW-0808">Transferase</keyword>
<evidence type="ECO:0000256" key="1">
    <source>
        <dbReference type="ARBA" id="ARBA00012417"/>
    </source>
</evidence>
<evidence type="ECO:0000256" key="3">
    <source>
        <dbReference type="ARBA" id="ARBA00022679"/>
    </source>
</evidence>
<dbReference type="Pfam" id="PF17657">
    <property type="entry name" value="DNA_pol3_finger"/>
    <property type="match status" value="1"/>
</dbReference>
<dbReference type="NCBIfam" id="NF005298">
    <property type="entry name" value="PRK06826.1"/>
    <property type="match status" value="1"/>
</dbReference>
<feature type="region of interest" description="Disordered" evidence="8">
    <location>
        <begin position="1160"/>
        <end position="1184"/>
    </location>
</feature>
<evidence type="ECO:0000256" key="6">
    <source>
        <dbReference type="ARBA" id="ARBA00022932"/>
    </source>
</evidence>
<reference evidence="10 11" key="1">
    <citation type="submission" date="2019-07" db="EMBL/GenBank/DDBJ databases">
        <title>Genome sequencing of 100 strains of the haloalkaliphilic chemolithoautotrophic sulfur-oxidizing bacterium Thioalkalivibrio.</title>
        <authorList>
            <person name="Muyzer G."/>
        </authorList>
    </citation>
    <scope>NUCLEOTIDE SEQUENCE [LARGE SCALE GENOMIC DNA]</scope>
    <source>
        <strain evidence="10 11">ASO4-4</strain>
    </source>
</reference>
<dbReference type="Proteomes" id="UP000318307">
    <property type="component" value="Unassembled WGS sequence"/>
</dbReference>
<dbReference type="Gene3D" id="1.10.10.1600">
    <property type="entry name" value="Bacterial DNA polymerase III alpha subunit, thumb domain"/>
    <property type="match status" value="1"/>
</dbReference>
<dbReference type="CDD" id="cd12113">
    <property type="entry name" value="PHP_PolIIIA_DnaE3"/>
    <property type="match status" value="1"/>
</dbReference>
<dbReference type="InterPro" id="IPR041931">
    <property type="entry name" value="DNA_pol3_alpha_thumb_dom"/>
</dbReference>
<dbReference type="InterPro" id="IPR004805">
    <property type="entry name" value="DnaE2/DnaE/PolC"/>
</dbReference>
<dbReference type="PANTHER" id="PTHR32294:SF0">
    <property type="entry name" value="DNA POLYMERASE III SUBUNIT ALPHA"/>
    <property type="match status" value="1"/>
</dbReference>
<dbReference type="PANTHER" id="PTHR32294">
    <property type="entry name" value="DNA POLYMERASE III SUBUNIT ALPHA"/>
    <property type="match status" value="1"/>
</dbReference>
<comment type="caution">
    <text evidence="10">The sequence shown here is derived from an EMBL/GenBank/DDBJ whole genome shotgun (WGS) entry which is preliminary data.</text>
</comment>
<dbReference type="Pfam" id="PF02811">
    <property type="entry name" value="PHP"/>
    <property type="match status" value="1"/>
</dbReference>
<keyword evidence="4" id="KW-0548">Nucleotidyltransferase</keyword>
<gene>
    <name evidence="10" type="ORF">LZ24_02027</name>
</gene>
<organism evidence="10 11">
    <name type="scientific">Desulfobotulus alkaliphilus</name>
    <dbReference type="NCBI Taxonomy" id="622671"/>
    <lineage>
        <taxon>Bacteria</taxon>
        <taxon>Pseudomonadati</taxon>
        <taxon>Thermodesulfobacteriota</taxon>
        <taxon>Desulfobacteria</taxon>
        <taxon>Desulfobacterales</taxon>
        <taxon>Desulfobacteraceae</taxon>
        <taxon>Desulfobotulus</taxon>
    </lineage>
</organism>
<dbReference type="InterPro" id="IPR004013">
    <property type="entry name" value="PHP_dom"/>
</dbReference>
<dbReference type="InterPro" id="IPR016195">
    <property type="entry name" value="Pol/histidinol_Pase-like"/>
</dbReference>
<dbReference type="EC" id="2.7.7.7" evidence="1"/>
<dbReference type="SUPFAM" id="SSF89550">
    <property type="entry name" value="PHP domain-like"/>
    <property type="match status" value="1"/>
</dbReference>
<keyword evidence="5" id="KW-0235">DNA replication</keyword>
<dbReference type="Gene3D" id="3.20.20.140">
    <property type="entry name" value="Metal-dependent hydrolases"/>
    <property type="match status" value="1"/>
</dbReference>
<dbReference type="GO" id="GO:0006260">
    <property type="term" value="P:DNA replication"/>
    <property type="evidence" value="ECO:0007669"/>
    <property type="project" value="UniProtKB-KW"/>
</dbReference>
<feature type="domain" description="Polymerase/histidinol phosphatase N-terminal" evidence="9">
    <location>
        <begin position="9"/>
        <end position="76"/>
    </location>
</feature>
<dbReference type="NCBIfam" id="NF004226">
    <property type="entry name" value="PRK05673.1"/>
    <property type="match status" value="1"/>
</dbReference>
<dbReference type="SMART" id="SM00481">
    <property type="entry name" value="POLIIIAc"/>
    <property type="match status" value="1"/>
</dbReference>
<evidence type="ECO:0000256" key="7">
    <source>
        <dbReference type="ARBA" id="ARBA00049244"/>
    </source>
</evidence>
<dbReference type="Gene3D" id="1.10.150.870">
    <property type="match status" value="1"/>
</dbReference>
<sequence length="1184" mass="131129">METPVPDFVHLHLHSQYSLLDGAIRLDPLFARAKEYGMHSVAITDHGTMFGAMEFYEKALKAGIKPIIGCECYVAPRSLKDKSTEDAKGLSHLVLLAQNNEGYKNLCKLATIAQMKGFYYKPRVDDEVLAAHSEGIIALSACLQGEIPKLLLKGQVSAAEEKARYYEKIFGEGNFFLEIQENGLMPQREANTLLVDMAERLSLPLVATNDCHYLDAEDTRAHELLLCIQTGKTIHDPNRFQFGTDALYFKSREIMARELGHFKGALANTVDIASRCDVSFDFNTYHFPNFPTEETGTAGELFAATARRGFEKRMVLIRKNNPHVDEKLYLDRLNYEIETINTMGFPGYFLIVADFIRYSKENGIPVGPGRGSAAGSMVAYAMGITDLDPIEHGLIFERFLNPSRISMPDIDVDFCINGREKVYDYVVKKYGGGDYVAQIITYGKMKTRAVIRDVGRALGIPLKDVDEIAKLVPEVLNISLEKALEQEPEILKRAAERSDIKELLDIARKLEGLPRHASTHAAGVVIGDKRLDDYLPLYSGKKGEVVTQFDMHYVEKIGLVKFDFLGLRNLTVIKDALDLIALQGLEVPDLDAIPLDDPESYALLSRGDTTGVFQLESSGMKDLLVRLRPSTFGDITALVALYRPGPLESGMVDDFVERKHGRAEVSYPLPQLEPILKDTYGVILYQEQVMKIAGVLANYSMAEADGLRKAMGKKIAEMMVAQRERFMKGAAESRVDLDKAGHIFDLMEKFGGYGFNKSHSAAYALIAYQTAYLKAHYPLAFMAALLTSEMNSLDGVVKFIEECRSHNIEVLPPDVNESGLAFTVVGNAIRFGLVAVKNVGEGPVAAILAEREAGGPFGDLFDFCERIDLRKVNKRVLEALIKCGAFDSTGVERSRMMAVLDEAVDHGTRTQKEKNDPQMGLFDMVEDPVAEGLRPVFPDIPEWEDRDLLFLEKEHLGLYLSGHPLKKYEEAIARYATTDAEALKEVPSGAAVRLGGSIHDMKVIITKKGDKMAFMNVEDISGALVEVVVFPVLFALVTDLLETDTPVIVEGEAQVEGSAAKIKAEKIVHLDKAGEVWTGMLHLKVRTDTHRREDLVKVQEALRRYPGNCAVQLHVRIPEKTETHIELPDLLKVSPGPELMAELEEILGPEGVVTACAPAKLEDRGKNGKNGYRKRGSNGNAASA</sequence>
<evidence type="ECO:0000256" key="4">
    <source>
        <dbReference type="ARBA" id="ARBA00022695"/>
    </source>
</evidence>
<dbReference type="AlphaFoldDB" id="A0A562RQ28"/>